<keyword evidence="2" id="KW-0564">Palmitate</keyword>
<comment type="similarity">
    <text evidence="1 2">Belongs to the outer membrane factor (OMF) (TC 1.B.17) family.</text>
</comment>
<evidence type="ECO:0000256" key="2">
    <source>
        <dbReference type="RuleBase" id="RU362097"/>
    </source>
</evidence>
<dbReference type="Proteomes" id="UP000318554">
    <property type="component" value="Unassembled WGS sequence"/>
</dbReference>
<evidence type="ECO:0000313" key="5">
    <source>
        <dbReference type="Proteomes" id="UP000318554"/>
    </source>
</evidence>
<evidence type="ECO:0000256" key="3">
    <source>
        <dbReference type="SAM" id="MobiDB-lite"/>
    </source>
</evidence>
<dbReference type="SUPFAM" id="SSF56954">
    <property type="entry name" value="Outer membrane efflux proteins (OEP)"/>
    <property type="match status" value="1"/>
</dbReference>
<proteinExistence type="inferred from homology"/>
<name>A0A554WR36_9BURK</name>
<evidence type="ECO:0000313" key="4">
    <source>
        <dbReference type="EMBL" id="TSE26038.1"/>
    </source>
</evidence>
<dbReference type="AlphaFoldDB" id="A0A554WR36"/>
<gene>
    <name evidence="4" type="primary">oprM_1</name>
    <name evidence="4" type="ORF">Taqua_00885</name>
</gene>
<comment type="caution">
    <text evidence="4">The sequence shown here is derived from an EMBL/GenBank/DDBJ whole genome shotgun (WGS) entry which is preliminary data.</text>
</comment>
<dbReference type="InterPro" id="IPR010131">
    <property type="entry name" value="MdtP/NodT-like"/>
</dbReference>
<organism evidence="4 5">
    <name type="scientific">Tepidimonas aquatica</name>
    <dbReference type="NCBI Taxonomy" id="247482"/>
    <lineage>
        <taxon>Bacteria</taxon>
        <taxon>Pseudomonadati</taxon>
        <taxon>Pseudomonadota</taxon>
        <taxon>Betaproteobacteria</taxon>
        <taxon>Burkholderiales</taxon>
        <taxon>Tepidimonas</taxon>
    </lineage>
</organism>
<dbReference type="Pfam" id="PF02321">
    <property type="entry name" value="OEP"/>
    <property type="match status" value="2"/>
</dbReference>
<keyword evidence="2" id="KW-0449">Lipoprotein</keyword>
<dbReference type="PANTHER" id="PTHR30203">
    <property type="entry name" value="OUTER MEMBRANE CATION EFFLUX PROTEIN"/>
    <property type="match status" value="1"/>
</dbReference>
<accession>A0A554WR36</accession>
<protein>
    <submittedName>
        <fullName evidence="4">Outer membrane protein OprM</fullName>
    </submittedName>
</protein>
<dbReference type="EMBL" id="VJNA01000008">
    <property type="protein sequence ID" value="TSE26038.1"/>
    <property type="molecule type" value="Genomic_DNA"/>
</dbReference>
<dbReference type="Gene3D" id="1.20.1600.10">
    <property type="entry name" value="Outer membrane efflux proteins (OEP)"/>
    <property type="match status" value="1"/>
</dbReference>
<dbReference type="InterPro" id="IPR003423">
    <property type="entry name" value="OMP_efflux"/>
</dbReference>
<dbReference type="PANTHER" id="PTHR30203:SF32">
    <property type="entry name" value="CATION EFFLUX SYSTEM PROTEIN CUSC"/>
    <property type="match status" value="1"/>
</dbReference>
<dbReference type="Gene3D" id="2.20.200.10">
    <property type="entry name" value="Outer membrane efflux proteins (OEP)"/>
    <property type="match status" value="1"/>
</dbReference>
<dbReference type="NCBIfam" id="TIGR01845">
    <property type="entry name" value="outer_NodT"/>
    <property type="match status" value="1"/>
</dbReference>
<keyword evidence="2" id="KW-1134">Transmembrane beta strand</keyword>
<sequence length="499" mass="52636">MTDTRQQCTGGTMAPTMTTPTHPMTARRRLTWLAVPMLALAGCASAPPAPGPVLSVETPTAWTALDGAVPVPPDGPSAWDVARWWEGLGDAALTAWVQAALQTNTDVRAAQAALAQARAVREAAQAATWPSVDASVGARQARTQAGGAHAVSAGLDAQWELDLWGRRNAAVQASEADERATAASLAWTRVSLAAEVAAAYWDLWSAQQRLQTAQQSLAAQTDSVQLTQWRVQAGLSAQQDLDSARANLEQTRASVAALHASARQALHALNLLAGRPAGAAPLAQPAERAPEPPPAWTLPVPADTLRQRPDVAAAWARWQAAAARVAQADAARLPTLTLTGSLSWQAPRVSELLDPAALTRALVASVAAPLFDAGQRQAQVRQQQAALEQARAALEGALLAALRDVENALVAIASDRARVQHLLAAEEAAAAALQQATLRHRAGLTDLRTLLDAQRSWLAVRSERIAAQAQWATDHARLFKALGGGWQPADTDPVPERSR</sequence>
<feature type="region of interest" description="Disordered" evidence="3">
    <location>
        <begin position="1"/>
        <end position="23"/>
    </location>
</feature>
<keyword evidence="2" id="KW-0472">Membrane</keyword>
<keyword evidence="5" id="KW-1185">Reference proteome</keyword>
<feature type="compositionally biased region" description="Low complexity" evidence="3">
    <location>
        <begin position="9"/>
        <end position="23"/>
    </location>
</feature>
<evidence type="ECO:0000256" key="1">
    <source>
        <dbReference type="ARBA" id="ARBA00007613"/>
    </source>
</evidence>
<dbReference type="OrthoDB" id="9770517at2"/>
<keyword evidence="2" id="KW-0812">Transmembrane</keyword>
<comment type="subcellular location">
    <subcellularLocation>
        <location evidence="2">Cell membrane</location>
        <topology evidence="2">Lipid-anchor</topology>
    </subcellularLocation>
</comment>
<dbReference type="GO" id="GO:0015562">
    <property type="term" value="F:efflux transmembrane transporter activity"/>
    <property type="evidence" value="ECO:0007669"/>
    <property type="project" value="InterPro"/>
</dbReference>
<dbReference type="GO" id="GO:0005886">
    <property type="term" value="C:plasma membrane"/>
    <property type="evidence" value="ECO:0007669"/>
    <property type="project" value="UniProtKB-SubCell"/>
</dbReference>
<reference evidence="4 5" key="1">
    <citation type="submission" date="2019-07" db="EMBL/GenBank/DDBJ databases">
        <title>Tepidimonas aquatica CLN-1 draft genome.</title>
        <authorList>
            <person name="Da Costa M.S."/>
            <person name="Froufe H.J.C."/>
            <person name="Egas C."/>
            <person name="Albuquerque L."/>
        </authorList>
    </citation>
    <scope>NUCLEOTIDE SEQUENCE [LARGE SCALE GENOMIC DNA]</scope>
    <source>
        <strain evidence="4 5">CLN-1</strain>
    </source>
</reference>